<dbReference type="Proteomes" id="UP000237631">
    <property type="component" value="Unassembled WGS sequence"/>
</dbReference>
<feature type="transmembrane region" description="Helical" evidence="5">
    <location>
        <begin position="574"/>
        <end position="596"/>
    </location>
</feature>
<keyword evidence="2 5" id="KW-0812">Transmembrane</keyword>
<evidence type="ECO:0000256" key="1">
    <source>
        <dbReference type="ARBA" id="ARBA00004651"/>
    </source>
</evidence>
<dbReference type="InterPro" id="IPR045863">
    <property type="entry name" value="CorA_TM1_TM2"/>
</dbReference>
<name>A0A2S6CAL9_9PEZI</name>
<keyword evidence="4 5" id="KW-0472">Membrane</keyword>
<evidence type="ECO:0000256" key="4">
    <source>
        <dbReference type="ARBA" id="ARBA00023136"/>
    </source>
</evidence>
<dbReference type="Gene3D" id="1.20.58.340">
    <property type="entry name" value="Magnesium transport protein CorA, transmembrane region"/>
    <property type="match status" value="1"/>
</dbReference>
<dbReference type="OrthoDB" id="3231000at2759"/>
<dbReference type="Pfam" id="PF01544">
    <property type="entry name" value="CorA"/>
    <property type="match status" value="1"/>
</dbReference>
<dbReference type="InterPro" id="IPR002523">
    <property type="entry name" value="MgTranspt_CorA/ZnTranspt_ZntB"/>
</dbReference>
<keyword evidence="3 5" id="KW-1133">Transmembrane helix</keyword>
<dbReference type="GO" id="GO:0015087">
    <property type="term" value="F:cobalt ion transmembrane transporter activity"/>
    <property type="evidence" value="ECO:0007669"/>
    <property type="project" value="TreeGrafter"/>
</dbReference>
<keyword evidence="7" id="KW-1185">Reference proteome</keyword>
<comment type="subcellular location">
    <subcellularLocation>
        <location evidence="1">Cell membrane</location>
        <topology evidence="1">Multi-pass membrane protein</topology>
    </subcellularLocation>
</comment>
<evidence type="ECO:0000256" key="3">
    <source>
        <dbReference type="ARBA" id="ARBA00022989"/>
    </source>
</evidence>
<dbReference type="AlphaFoldDB" id="A0A2S6CAL9"/>
<gene>
    <name evidence="6" type="ORF">CBER1_05975</name>
</gene>
<dbReference type="PANTHER" id="PTHR46494">
    <property type="entry name" value="CORA FAMILY METAL ION TRANSPORTER (EUROFUNG)"/>
    <property type="match status" value="1"/>
</dbReference>
<comment type="caution">
    <text evidence="6">The sequence shown here is derived from an EMBL/GenBank/DDBJ whole genome shotgun (WGS) entry which is preliminary data.</text>
</comment>
<dbReference type="EMBL" id="PNEN01000509">
    <property type="protein sequence ID" value="PPJ56794.1"/>
    <property type="molecule type" value="Genomic_DNA"/>
</dbReference>
<evidence type="ECO:0000256" key="5">
    <source>
        <dbReference type="SAM" id="Phobius"/>
    </source>
</evidence>
<dbReference type="GO" id="GO:0050897">
    <property type="term" value="F:cobalt ion binding"/>
    <property type="evidence" value="ECO:0007669"/>
    <property type="project" value="TreeGrafter"/>
</dbReference>
<evidence type="ECO:0000256" key="2">
    <source>
        <dbReference type="ARBA" id="ARBA00022692"/>
    </source>
</evidence>
<evidence type="ECO:0000313" key="7">
    <source>
        <dbReference type="Proteomes" id="UP000237631"/>
    </source>
</evidence>
<feature type="transmembrane region" description="Helical" evidence="5">
    <location>
        <begin position="540"/>
        <end position="562"/>
    </location>
</feature>
<accession>A0A2S6CAL9</accession>
<dbReference type="GO" id="GO:0000287">
    <property type="term" value="F:magnesium ion binding"/>
    <property type="evidence" value="ECO:0007669"/>
    <property type="project" value="TreeGrafter"/>
</dbReference>
<reference evidence="7" key="1">
    <citation type="journal article" date="2017" name="bioRxiv">
        <title>Conservation of a gene cluster reveals novel cercosporin biosynthetic mechanisms and extends production to the genus Colletotrichum.</title>
        <authorList>
            <person name="de Jonge R."/>
            <person name="Ebert M.K."/>
            <person name="Huitt-Roehl C.R."/>
            <person name="Pal P."/>
            <person name="Suttle J.C."/>
            <person name="Spanner R.E."/>
            <person name="Neubauer J.D."/>
            <person name="Jurick W.M.II."/>
            <person name="Stott K.A."/>
            <person name="Secor G.A."/>
            <person name="Thomma B.P.H.J."/>
            <person name="Van de Peer Y."/>
            <person name="Townsend C.A."/>
            <person name="Bolton M.D."/>
        </authorList>
    </citation>
    <scope>NUCLEOTIDE SEQUENCE [LARGE SCALE GENOMIC DNA]</scope>
    <source>
        <strain evidence="7">CBS538.71</strain>
    </source>
</reference>
<evidence type="ECO:0000313" key="6">
    <source>
        <dbReference type="EMBL" id="PPJ56794.1"/>
    </source>
</evidence>
<dbReference type="SUPFAM" id="SSF144083">
    <property type="entry name" value="Magnesium transport protein CorA, transmembrane region"/>
    <property type="match status" value="1"/>
</dbReference>
<dbReference type="GO" id="GO:0015095">
    <property type="term" value="F:magnesium ion transmembrane transporter activity"/>
    <property type="evidence" value="ECO:0007669"/>
    <property type="project" value="TreeGrafter"/>
</dbReference>
<dbReference type="STRING" id="357750.A0A2S6CAL9"/>
<organism evidence="6 7">
    <name type="scientific">Cercospora berteroae</name>
    <dbReference type="NCBI Taxonomy" id="357750"/>
    <lineage>
        <taxon>Eukaryota</taxon>
        <taxon>Fungi</taxon>
        <taxon>Dikarya</taxon>
        <taxon>Ascomycota</taxon>
        <taxon>Pezizomycotina</taxon>
        <taxon>Dothideomycetes</taxon>
        <taxon>Dothideomycetidae</taxon>
        <taxon>Mycosphaerellales</taxon>
        <taxon>Mycosphaerellaceae</taxon>
        <taxon>Cercospora</taxon>
    </lineage>
</organism>
<protein>
    <submittedName>
        <fullName evidence="6">Uncharacterized protein</fullName>
    </submittedName>
</protein>
<sequence length="653" mass="75009">MFWNLFRTGSNAKEPQPEHFELPLHKPPHGQPVDLSLPREIEDQIKKLPEARHAAVRDKIEKFKDAIQPHTDEGGDAHYIGDAYAEVDSDCAREWSEGQLKGPYLKYVEAISKKLKHLEYLSLWMLVGCAPPKWRFIKNEKKSREERIRRTKVCVIDYKGSANPVREEYTDTPKLKEFLNLQAPPHGEPDVRLVIVEDLSRDLVDMLGEHYDIDPLFFLSHIGDYLFHNTRDRWCELPDLDVDTRNRSHSTISYLRARYYRSEKEFVDAEKQSGSFNVLRRLDGDRSRQSLQRSLLDKPDASVTLTRAKSSLWIKPRAAGEPVVAVLLVDPTVEPGNPIWGGYRPFETTPTMKQWNQGGKAAPDAPPRTSLFDDVVYWSCKLTPDDLQLVKEDPKYIALPMYKLVIADWLVVLKYMTTMFGLIEWSFAKPHWGSSPGDIDELLKKIAPWRRNVPYYQGMVDDTIARLFPAIAVAYPTAPANLVVPAPDISKGIYSLWSDFKNIKHQLDEHKRRIQSIQTMATNAINTEEARRAVKQNRNLARLSFLATFFIPLNFTSSFLSMSPDFPTASNYTTIWLFFALGIPITILAFIIVDWTKPGKKGYTRRAWSKAFPDKLKVPEAMGTQPPEPGEKVKKVRTIAWPYYRAESSYKLK</sequence>
<dbReference type="GO" id="GO:0005886">
    <property type="term" value="C:plasma membrane"/>
    <property type="evidence" value="ECO:0007669"/>
    <property type="project" value="UniProtKB-SubCell"/>
</dbReference>
<dbReference type="PANTHER" id="PTHR46494:SF1">
    <property type="entry name" value="CORA FAMILY METAL ION TRANSPORTER (EUROFUNG)"/>
    <property type="match status" value="1"/>
</dbReference>
<proteinExistence type="predicted"/>